<dbReference type="InterPro" id="IPR001878">
    <property type="entry name" value="Znf_CCHC"/>
</dbReference>
<dbReference type="SUPFAM" id="SSF57756">
    <property type="entry name" value="Retrovirus zinc finger-like domains"/>
    <property type="match status" value="1"/>
</dbReference>
<dbReference type="AlphaFoldDB" id="A0A6L2N1D0"/>
<feature type="domain" description="CCHC-type" evidence="3">
    <location>
        <begin position="32"/>
        <end position="48"/>
    </location>
</feature>
<keyword evidence="1" id="KW-0863">Zinc-finger</keyword>
<dbReference type="Pfam" id="PF00098">
    <property type="entry name" value="zf-CCHC"/>
    <property type="match status" value="1"/>
</dbReference>
<protein>
    <recommendedName>
        <fullName evidence="3">CCHC-type domain-containing protein</fullName>
    </recommendedName>
</protein>
<keyword evidence="1" id="KW-0479">Metal-binding</keyword>
<keyword evidence="2" id="KW-0175">Coiled coil</keyword>
<dbReference type="SMART" id="SM00343">
    <property type="entry name" value="ZnF_C2HC"/>
    <property type="match status" value="1"/>
</dbReference>
<dbReference type="GO" id="GO:0003676">
    <property type="term" value="F:nucleic acid binding"/>
    <property type="evidence" value="ECO:0007669"/>
    <property type="project" value="InterPro"/>
</dbReference>
<keyword evidence="1" id="KW-0862">Zinc</keyword>
<sequence length="183" mass="20869">MAFLTAVTSLSYKGNATSSTRNNAGRQARVVKCYNCQGEGHMAKQCTQPKRPRNVSWFKEKAMLAEAQETKDLNANDSDCDDVSNAKAVLMANLSIYGSDVILEVPHSESYHNDMDNQRHMINHVNNWEKANQEKNNESLTAKLERYKELVKTFKQRLNIDLRTCEKMINSQMDDMIKEKACT</sequence>
<dbReference type="Gene3D" id="4.10.60.10">
    <property type="entry name" value="Zinc finger, CCHC-type"/>
    <property type="match status" value="1"/>
</dbReference>
<evidence type="ECO:0000259" key="3">
    <source>
        <dbReference type="PROSITE" id="PS50158"/>
    </source>
</evidence>
<dbReference type="PROSITE" id="PS50158">
    <property type="entry name" value="ZF_CCHC"/>
    <property type="match status" value="1"/>
</dbReference>
<dbReference type="GO" id="GO:0008270">
    <property type="term" value="F:zinc ion binding"/>
    <property type="evidence" value="ECO:0007669"/>
    <property type="project" value="UniProtKB-KW"/>
</dbReference>
<evidence type="ECO:0000313" key="4">
    <source>
        <dbReference type="EMBL" id="GEU79419.1"/>
    </source>
</evidence>
<dbReference type="EMBL" id="BKCJ010007867">
    <property type="protein sequence ID" value="GEU79419.1"/>
    <property type="molecule type" value="Genomic_DNA"/>
</dbReference>
<organism evidence="4">
    <name type="scientific">Tanacetum cinerariifolium</name>
    <name type="common">Dalmatian daisy</name>
    <name type="synonym">Chrysanthemum cinerariifolium</name>
    <dbReference type="NCBI Taxonomy" id="118510"/>
    <lineage>
        <taxon>Eukaryota</taxon>
        <taxon>Viridiplantae</taxon>
        <taxon>Streptophyta</taxon>
        <taxon>Embryophyta</taxon>
        <taxon>Tracheophyta</taxon>
        <taxon>Spermatophyta</taxon>
        <taxon>Magnoliopsida</taxon>
        <taxon>eudicotyledons</taxon>
        <taxon>Gunneridae</taxon>
        <taxon>Pentapetalae</taxon>
        <taxon>asterids</taxon>
        <taxon>campanulids</taxon>
        <taxon>Asterales</taxon>
        <taxon>Asteraceae</taxon>
        <taxon>Asteroideae</taxon>
        <taxon>Anthemideae</taxon>
        <taxon>Anthemidinae</taxon>
        <taxon>Tanacetum</taxon>
    </lineage>
</organism>
<gene>
    <name evidence="4" type="ORF">Tci_051397</name>
</gene>
<proteinExistence type="predicted"/>
<reference evidence="4" key="1">
    <citation type="journal article" date="2019" name="Sci. Rep.">
        <title>Draft genome of Tanacetum cinerariifolium, the natural source of mosquito coil.</title>
        <authorList>
            <person name="Yamashiro T."/>
            <person name="Shiraishi A."/>
            <person name="Satake H."/>
            <person name="Nakayama K."/>
        </authorList>
    </citation>
    <scope>NUCLEOTIDE SEQUENCE</scope>
</reference>
<name>A0A6L2N1D0_TANCI</name>
<accession>A0A6L2N1D0</accession>
<dbReference type="InterPro" id="IPR036875">
    <property type="entry name" value="Znf_CCHC_sf"/>
</dbReference>
<comment type="caution">
    <text evidence="4">The sequence shown here is derived from an EMBL/GenBank/DDBJ whole genome shotgun (WGS) entry which is preliminary data.</text>
</comment>
<evidence type="ECO:0000256" key="1">
    <source>
        <dbReference type="PROSITE-ProRule" id="PRU00047"/>
    </source>
</evidence>
<evidence type="ECO:0000256" key="2">
    <source>
        <dbReference type="SAM" id="Coils"/>
    </source>
</evidence>
<feature type="coiled-coil region" evidence="2">
    <location>
        <begin position="130"/>
        <end position="157"/>
    </location>
</feature>